<dbReference type="RefSeq" id="WP_218593167.1">
    <property type="nucleotide sequence ID" value="NZ_JADQDE010000263.1"/>
</dbReference>
<dbReference type="PROSITE" id="PS00768">
    <property type="entry name" value="TRANSTHYRETIN_1"/>
    <property type="match status" value="1"/>
</dbReference>
<dbReference type="SMART" id="SM00095">
    <property type="entry name" value="TR_THY"/>
    <property type="match status" value="1"/>
</dbReference>
<dbReference type="CDD" id="cd05822">
    <property type="entry name" value="TLP_HIUase"/>
    <property type="match status" value="1"/>
</dbReference>
<evidence type="ECO:0000313" key="7">
    <source>
        <dbReference type="Proteomes" id="UP000694300"/>
    </source>
</evidence>
<comment type="function">
    <text evidence="1">Catalyzes the hydrolysis of 5-hydroxyisourate (HIU) to 2-oxo-4-hydroxy-4-carboxy-5-ureidoimidazoline (OHCU).</text>
</comment>
<dbReference type="NCBIfam" id="TIGR02962">
    <property type="entry name" value="hdxy_isourate"/>
    <property type="match status" value="1"/>
</dbReference>
<evidence type="ECO:0000313" key="6">
    <source>
        <dbReference type="EMBL" id="MBW0129098.1"/>
    </source>
</evidence>
<feature type="domain" description="Transthyretin/hydroxyisourate hydrolase" evidence="5">
    <location>
        <begin position="1"/>
        <end position="105"/>
    </location>
</feature>
<dbReference type="EC" id="3.5.2.17" evidence="4"/>
<dbReference type="InterPro" id="IPR023418">
    <property type="entry name" value="Thyroxine_BS"/>
</dbReference>
<evidence type="ECO:0000256" key="2">
    <source>
        <dbReference type="ARBA" id="ARBA00009850"/>
    </source>
</evidence>
<dbReference type="PANTHER" id="PTHR10395">
    <property type="entry name" value="URICASE AND TRANSTHYRETIN-RELATED"/>
    <property type="match status" value="1"/>
</dbReference>
<dbReference type="Pfam" id="PF00576">
    <property type="entry name" value="Transthyretin"/>
    <property type="match status" value="1"/>
</dbReference>
<organism evidence="6 7">
    <name type="scientific">Pseudonocardia oceani</name>
    <dbReference type="NCBI Taxonomy" id="2792013"/>
    <lineage>
        <taxon>Bacteria</taxon>
        <taxon>Bacillati</taxon>
        <taxon>Actinomycetota</taxon>
        <taxon>Actinomycetes</taxon>
        <taxon>Pseudonocardiales</taxon>
        <taxon>Pseudonocardiaceae</taxon>
        <taxon>Pseudonocardia</taxon>
    </lineage>
</organism>
<dbReference type="GO" id="GO:0033971">
    <property type="term" value="F:hydroxyisourate hydrolase activity"/>
    <property type="evidence" value="ECO:0007669"/>
    <property type="project" value="UniProtKB-EC"/>
</dbReference>
<dbReference type="EMBL" id="JADQDF010000001">
    <property type="protein sequence ID" value="MBW0129098.1"/>
    <property type="molecule type" value="Genomic_DNA"/>
</dbReference>
<name>A0ABS6UA32_9PSEU</name>
<dbReference type="InterPro" id="IPR023416">
    <property type="entry name" value="Transthyretin/HIU_hydrolase_d"/>
</dbReference>
<evidence type="ECO:0000259" key="5">
    <source>
        <dbReference type="SMART" id="SM00095"/>
    </source>
</evidence>
<dbReference type="PANTHER" id="PTHR10395:SF7">
    <property type="entry name" value="5-HYDROXYISOURATE HYDROLASE"/>
    <property type="match status" value="1"/>
</dbReference>
<accession>A0ABS6UA32</accession>
<protein>
    <recommendedName>
        <fullName evidence="4">5-hydroxyisourate hydrolase</fullName>
        <shortName evidence="4">HIU hydrolase</shortName>
        <shortName evidence="4">HIUHase</shortName>
        <ecNumber evidence="4">3.5.2.17</ecNumber>
    </recommendedName>
</protein>
<proteinExistence type="inferred from homology"/>
<keyword evidence="7" id="KW-1185">Reference proteome</keyword>
<keyword evidence="4" id="KW-0659">Purine metabolism</keyword>
<dbReference type="Proteomes" id="UP000694300">
    <property type="component" value="Unassembled WGS sequence"/>
</dbReference>
<comment type="similarity">
    <text evidence="2 4">Belongs to the transthyretin family. 5-hydroxyisourate hydrolase subfamily.</text>
</comment>
<comment type="subunit">
    <text evidence="3 4">Homotetramer.</text>
</comment>
<evidence type="ECO:0000256" key="1">
    <source>
        <dbReference type="ARBA" id="ARBA00002704"/>
    </source>
</evidence>
<dbReference type="InterPro" id="IPR014306">
    <property type="entry name" value="Hydroxyisourate_hydrolase"/>
</dbReference>
<evidence type="ECO:0000256" key="3">
    <source>
        <dbReference type="ARBA" id="ARBA00011881"/>
    </source>
</evidence>
<sequence length="106" mass="10969">MSISTHVLDAALGRPAAGVAVVLEHPGGERTTGVTDDDGRVAALAPGALPGGVYRVRFDTGAYFAATGQQGFYPEVVVAVTIDADRAHTHVPLLLSPFAYSTYRGS</sequence>
<gene>
    <name evidence="6" type="primary">uraH</name>
    <name evidence="6" type="ORF">I4I82_15630</name>
</gene>
<comment type="catalytic activity">
    <reaction evidence="4">
        <text>5-hydroxyisourate + H2O = 5-hydroxy-2-oxo-4-ureido-2,5-dihydro-1H-imidazole-5-carboxylate + H(+)</text>
        <dbReference type="Rhea" id="RHEA:23736"/>
        <dbReference type="ChEBI" id="CHEBI:15377"/>
        <dbReference type="ChEBI" id="CHEBI:15378"/>
        <dbReference type="ChEBI" id="CHEBI:18072"/>
        <dbReference type="ChEBI" id="CHEBI:58639"/>
        <dbReference type="EC" id="3.5.2.17"/>
    </reaction>
</comment>
<evidence type="ECO:0000256" key="4">
    <source>
        <dbReference type="RuleBase" id="RU361270"/>
    </source>
</evidence>
<comment type="caution">
    <text evidence="6">The sequence shown here is derived from an EMBL/GenBank/DDBJ whole genome shotgun (WGS) entry which is preliminary data.</text>
</comment>
<reference evidence="6 7" key="1">
    <citation type="submission" date="2020-11" db="EMBL/GenBank/DDBJ databases">
        <title>Pseudonocardia abyssalis sp. nov. and Pseudonocardia oceani sp. nov., description and phylogenomic analysis of two novel actinomycetes isolated from the deep Southern Ocean.</title>
        <authorList>
            <person name="Parra J."/>
        </authorList>
    </citation>
    <scope>NUCLEOTIDE SEQUENCE [LARGE SCALE GENOMIC DNA]</scope>
    <source>
        <strain evidence="7">KRD185</strain>
    </source>
</reference>
<keyword evidence="4 6" id="KW-0378">Hydrolase</keyword>